<reference evidence="4" key="1">
    <citation type="journal article" date="2014" name="Front. Microbiol.">
        <title>High frequency of phylogenetically diverse reductive dehalogenase-homologous genes in deep subseafloor sedimentary metagenomes.</title>
        <authorList>
            <person name="Kawai M."/>
            <person name="Futagami T."/>
            <person name="Toyoda A."/>
            <person name="Takaki Y."/>
            <person name="Nishi S."/>
            <person name="Hori S."/>
            <person name="Arai W."/>
            <person name="Tsubouchi T."/>
            <person name="Morono Y."/>
            <person name="Uchiyama I."/>
            <person name="Ito T."/>
            <person name="Fujiyama A."/>
            <person name="Inagaki F."/>
            <person name="Takami H."/>
        </authorList>
    </citation>
    <scope>NUCLEOTIDE SEQUENCE</scope>
    <source>
        <strain evidence="4">Expedition CK06-06</strain>
    </source>
</reference>
<dbReference type="GO" id="GO:0006753">
    <property type="term" value="P:nucleoside phosphate metabolic process"/>
    <property type="evidence" value="ECO:0007669"/>
    <property type="project" value="TreeGrafter"/>
</dbReference>
<accession>X1EWY3</accession>
<feature type="domain" description="Nudix hydrolase" evidence="3">
    <location>
        <begin position="37"/>
        <end position="165"/>
    </location>
</feature>
<comment type="cofactor">
    <cofactor evidence="1">
        <name>Mg(2+)</name>
        <dbReference type="ChEBI" id="CHEBI:18420"/>
    </cofactor>
</comment>
<dbReference type="InterPro" id="IPR020084">
    <property type="entry name" value="NUDIX_hydrolase_CS"/>
</dbReference>
<dbReference type="GO" id="GO:0019693">
    <property type="term" value="P:ribose phosphate metabolic process"/>
    <property type="evidence" value="ECO:0007669"/>
    <property type="project" value="TreeGrafter"/>
</dbReference>
<name>X1EWY3_9ZZZZ</name>
<evidence type="ECO:0000256" key="2">
    <source>
        <dbReference type="ARBA" id="ARBA00022801"/>
    </source>
</evidence>
<dbReference type="FunFam" id="3.90.79.10:FF:000024">
    <property type="entry name" value="ADP-ribose pyrophosphatase"/>
    <property type="match status" value="1"/>
</dbReference>
<evidence type="ECO:0000259" key="3">
    <source>
        <dbReference type="PROSITE" id="PS51462"/>
    </source>
</evidence>
<dbReference type="Pfam" id="PF00293">
    <property type="entry name" value="NUDIX"/>
    <property type="match status" value="1"/>
</dbReference>
<protein>
    <recommendedName>
        <fullName evidence="3">Nudix hydrolase domain-containing protein</fullName>
    </recommendedName>
</protein>
<dbReference type="PANTHER" id="PTHR11839">
    <property type="entry name" value="UDP/ADP-SUGAR PYROPHOSPHATASE"/>
    <property type="match status" value="1"/>
</dbReference>
<evidence type="ECO:0000313" key="4">
    <source>
        <dbReference type="EMBL" id="GAH37906.1"/>
    </source>
</evidence>
<dbReference type="GO" id="GO:0005829">
    <property type="term" value="C:cytosol"/>
    <property type="evidence" value="ECO:0007669"/>
    <property type="project" value="TreeGrafter"/>
</dbReference>
<dbReference type="CDD" id="cd03424">
    <property type="entry name" value="NUDIX_ADPRase_Nudt5_UGPPase_Nudt14"/>
    <property type="match status" value="1"/>
</dbReference>
<comment type="caution">
    <text evidence="4">The sequence shown here is derived from an EMBL/GenBank/DDBJ whole genome shotgun (WGS) entry which is preliminary data.</text>
</comment>
<dbReference type="PROSITE" id="PS00893">
    <property type="entry name" value="NUDIX_BOX"/>
    <property type="match status" value="1"/>
</dbReference>
<dbReference type="PANTHER" id="PTHR11839:SF18">
    <property type="entry name" value="NUDIX HYDROLASE DOMAIN-CONTAINING PROTEIN"/>
    <property type="match status" value="1"/>
</dbReference>
<dbReference type="GO" id="GO:0016787">
    <property type="term" value="F:hydrolase activity"/>
    <property type="evidence" value="ECO:0007669"/>
    <property type="project" value="UniProtKB-KW"/>
</dbReference>
<dbReference type="SUPFAM" id="SSF55811">
    <property type="entry name" value="Nudix"/>
    <property type="match status" value="1"/>
</dbReference>
<dbReference type="EMBL" id="BARU01008184">
    <property type="protein sequence ID" value="GAH37906.1"/>
    <property type="molecule type" value="Genomic_DNA"/>
</dbReference>
<dbReference type="Gene3D" id="3.90.79.10">
    <property type="entry name" value="Nucleoside Triphosphate Pyrophosphohydrolase"/>
    <property type="match status" value="1"/>
</dbReference>
<dbReference type="PROSITE" id="PS51462">
    <property type="entry name" value="NUDIX"/>
    <property type="match status" value="1"/>
</dbReference>
<dbReference type="AlphaFoldDB" id="X1EWY3"/>
<proteinExistence type="predicted"/>
<evidence type="ECO:0000256" key="1">
    <source>
        <dbReference type="ARBA" id="ARBA00001946"/>
    </source>
</evidence>
<gene>
    <name evidence="4" type="ORF">S03H2_16056</name>
</gene>
<sequence>MEKTLSSQLIYDGRAVKLRVDTVRMPGGRETRREIVEHRDCVAIVAVDADDNVLLVNQFRKSVEKELLEIPAGGIDPGEDPVTTVRREMQEETGYLPGKVEKLGGFYSSPGFCTEYLHLYLATDLTPSPLYAEDTESIKLVRVPISQIPSLIASGSICDAKSIAGLLTYSSLLT</sequence>
<organism evidence="4">
    <name type="scientific">marine sediment metagenome</name>
    <dbReference type="NCBI Taxonomy" id="412755"/>
    <lineage>
        <taxon>unclassified sequences</taxon>
        <taxon>metagenomes</taxon>
        <taxon>ecological metagenomes</taxon>
    </lineage>
</organism>
<keyword evidence="2" id="KW-0378">Hydrolase</keyword>
<dbReference type="InterPro" id="IPR000086">
    <property type="entry name" value="NUDIX_hydrolase_dom"/>
</dbReference>
<dbReference type="InterPro" id="IPR015797">
    <property type="entry name" value="NUDIX_hydrolase-like_dom_sf"/>
</dbReference>